<keyword evidence="3" id="KW-0808">Transferase</keyword>
<dbReference type="Pfam" id="PF00534">
    <property type="entry name" value="Glycos_transf_1"/>
    <property type="match status" value="1"/>
</dbReference>
<accession>A9HBW2</accession>
<dbReference type="Gene3D" id="3.40.50.2000">
    <property type="entry name" value="Glycogen Phosphorylase B"/>
    <property type="match status" value="3"/>
</dbReference>
<dbReference type="Proteomes" id="UP000001176">
    <property type="component" value="Chromosome"/>
</dbReference>
<feature type="domain" description="Glycosyl transferase family 1" evidence="1">
    <location>
        <begin position="738"/>
        <end position="879"/>
    </location>
</feature>
<dbReference type="PANTHER" id="PTHR45947:SF13">
    <property type="entry name" value="TRANSFERASE"/>
    <property type="match status" value="1"/>
</dbReference>
<dbReference type="PANTHER" id="PTHR45947">
    <property type="entry name" value="SULFOQUINOVOSYL TRANSFERASE SQD2"/>
    <property type="match status" value="1"/>
</dbReference>
<protein>
    <submittedName>
        <fullName evidence="3">Glycosyl transferase, group 1 family protein</fullName>
    </submittedName>
</protein>
<evidence type="ECO:0000259" key="2">
    <source>
        <dbReference type="Pfam" id="PF13579"/>
    </source>
</evidence>
<dbReference type="KEGG" id="gdi:GDI0922"/>
<evidence type="ECO:0000259" key="1">
    <source>
        <dbReference type="Pfam" id="PF00534"/>
    </source>
</evidence>
<dbReference type="OrthoDB" id="9807414at2"/>
<dbReference type="AlphaFoldDB" id="A9HBW2"/>
<reference evidence="3 4" key="1">
    <citation type="journal article" date="2009" name="BMC Genomics">
        <title>Complete genome sequence of the sugarcane nitrogen-fixing endophyte Gluconacetobacter diazotrophicus Pal5.</title>
        <authorList>
            <person name="Bertalan M."/>
            <person name="Albano R."/>
            <person name="Padua V."/>
            <person name="Rouws L."/>
            <person name="Rojas C."/>
            <person name="Hemerly A."/>
            <person name="Teixeira K."/>
            <person name="Schwab S."/>
            <person name="Araujo J."/>
            <person name="Oliveira A."/>
            <person name="Franca L."/>
            <person name="Magalhaes V."/>
            <person name="Alqueres S."/>
            <person name="Cardoso A."/>
            <person name="Almeida W."/>
            <person name="Loureiro M.M."/>
            <person name="Nogueira E."/>
            <person name="Cidade D."/>
            <person name="Oliveira D."/>
            <person name="Simao T."/>
            <person name="Macedo J."/>
            <person name="Valadao A."/>
            <person name="Dreschsel M."/>
            <person name="Freitas F."/>
            <person name="Vidal M."/>
            <person name="Guedes H."/>
            <person name="Rodrigues E."/>
            <person name="Meneses C."/>
            <person name="Brioso P."/>
            <person name="Pozzer L."/>
            <person name="Figueiredo D."/>
            <person name="Montano H."/>
            <person name="Junior J."/>
            <person name="Filho G."/>
            <person name="Flores V."/>
            <person name="Ferreira B."/>
            <person name="Branco A."/>
            <person name="Gonzalez P."/>
            <person name="Guillobel H."/>
            <person name="Lemos M."/>
            <person name="Seibel L."/>
            <person name="Macedo J."/>
            <person name="Alves-Ferreira M."/>
            <person name="Sachetto-Martins G."/>
            <person name="Coelho A."/>
            <person name="Santos E."/>
            <person name="Amaral G."/>
            <person name="Neves A."/>
            <person name="Pacheco A.B."/>
            <person name="Carvalho D."/>
            <person name="Lery L."/>
            <person name="Bisch P."/>
            <person name="Rossle S.C."/>
            <person name="Urmenyi T."/>
            <person name="Kruger W.V."/>
            <person name="Martins O."/>
            <person name="Baldani J.I."/>
            <person name="Ferreira P.C."/>
        </authorList>
    </citation>
    <scope>NUCLEOTIDE SEQUENCE [LARGE SCALE GENOMIC DNA]</scope>
    <source>
        <strain evidence="4">ATCC 49037 / DSM 5601 / CCUG 37298 / CIP 103539 / LMG 7603 / PAl5</strain>
    </source>
</reference>
<keyword evidence="4" id="KW-1185">Reference proteome</keyword>
<proteinExistence type="predicted"/>
<evidence type="ECO:0000313" key="3">
    <source>
        <dbReference type="EMBL" id="CAP54865.1"/>
    </source>
</evidence>
<dbReference type="InterPro" id="IPR001296">
    <property type="entry name" value="Glyco_trans_1"/>
</dbReference>
<dbReference type="Pfam" id="PF13692">
    <property type="entry name" value="Glyco_trans_1_4"/>
    <property type="match status" value="1"/>
</dbReference>
<feature type="domain" description="Glycosyltransferase subfamily 4-like N-terminal" evidence="2">
    <location>
        <begin position="524"/>
        <end position="718"/>
    </location>
</feature>
<dbReference type="InterPro" id="IPR028098">
    <property type="entry name" value="Glyco_trans_4-like_N"/>
</dbReference>
<dbReference type="SUPFAM" id="SSF53756">
    <property type="entry name" value="UDP-Glycosyltransferase/glycogen phosphorylase"/>
    <property type="match status" value="2"/>
</dbReference>
<dbReference type="EMBL" id="AM889285">
    <property type="protein sequence ID" value="CAP54865.1"/>
    <property type="molecule type" value="Genomic_DNA"/>
</dbReference>
<evidence type="ECO:0000313" key="4">
    <source>
        <dbReference type="Proteomes" id="UP000001176"/>
    </source>
</evidence>
<dbReference type="CAZy" id="GT4">
    <property type="family name" value="Glycosyltransferase Family 4"/>
</dbReference>
<gene>
    <name evidence="3" type="ordered locus">GDI0922</name>
</gene>
<dbReference type="Pfam" id="PF13579">
    <property type="entry name" value="Glyco_trans_4_4"/>
    <property type="match status" value="1"/>
</dbReference>
<name>A9HBW2_GLUDA</name>
<dbReference type="CDD" id="cd03823">
    <property type="entry name" value="GT4_ExpE7-like"/>
    <property type="match status" value="1"/>
</dbReference>
<dbReference type="GO" id="GO:0016757">
    <property type="term" value="F:glycosyltransferase activity"/>
    <property type="evidence" value="ECO:0007669"/>
    <property type="project" value="InterPro"/>
</dbReference>
<organism evidence="3 4">
    <name type="scientific">Gluconacetobacter diazotrophicus (strain ATCC 49037 / DSM 5601 / CCUG 37298 / CIP 103539 / LMG 7603 / PAl5)</name>
    <dbReference type="NCBI Taxonomy" id="272568"/>
    <lineage>
        <taxon>Bacteria</taxon>
        <taxon>Pseudomonadati</taxon>
        <taxon>Pseudomonadota</taxon>
        <taxon>Alphaproteobacteria</taxon>
        <taxon>Acetobacterales</taxon>
        <taxon>Acetobacteraceae</taxon>
        <taxon>Gluconacetobacter</taxon>
    </lineage>
</organism>
<sequence>MNRIAPRPRSAPDDRGLDRAGARLQAARATGLQAECDQLRRALALQDRALSGRVLRIVRAIRAAMRGRDPFGRPLGVAAAALWRKTRRDGVVSAARLVARVLSPPPDGGADGPVSSHDAYAMAAGPADWTPQILIIAELSLAQCAKYRVWQRVEQVRHLGWTCRVVDWRDTGEALTALQFCTRVVFYRVPAFASVRMLLAETRRLSVPSWWEVDDLIFDRTLYFQNNNLAALPEAERAGLLSGVRLFRTCMLSCDRGIASTPVLARAMREAGLPAASVIENALDEETLAAAALARARAAAGHGAADGTVVIVYGSGTRTHDADFRVAVPGLVAAMAADARLRLWIVGELQVPRALQALGTRVVVLPLRPYAEYLALMARADIVIAPLEDSVFNDAKSNIKYLEAASLGLPSVCSPRRAFADVIVDGTTGYLAATDADWTRALLLLSGDATLRRQVGRRALADILDRYALAHMAERQVAAVFGRPAVPALNPAMKPAMKPVGGAVTGRRLRVLCVNVYYPPRAFGGATHVAVEMAQRLQAGGQADIAVLTTRPAEPGRPASALRYRHRGVPVVALDVPAEHDGLAMFHNPAAAAIFADYVAAFRPDVVHVHAPQGLGVGLLDVCRHQGIPYVLTLHDAWWLCDRQFMVREDGQFCGQERIDPRTCQRCRPQARYLADRAVLAGAGLRDAALLLSPSAAHRRLHIANGVDPARIVVHRNGFRWPKRPRTPVAPGGRALRFGYVGGSDAVKGYPVIRAAFEGLARADWVLRLVDNKTALGLRSIEVGDWRVQGKLELLPAYDGETVDAFFDSIDVLLFPSRWPESYGLTVREALARDVWVVASAPGGQAEDIVPGVNGTLIGLSASASELAAAVTDLLDRPDRLAGYVNPCKDRLATWDGQARELLDLLRAASGWVQAGDDPATACG</sequence>
<dbReference type="RefSeq" id="WP_012223763.1">
    <property type="nucleotide sequence ID" value="NC_010125.1"/>
</dbReference>
<dbReference type="InterPro" id="IPR050194">
    <property type="entry name" value="Glycosyltransferase_grp1"/>
</dbReference>